<keyword evidence="1" id="KW-0812">Transmembrane</keyword>
<evidence type="ECO:0008006" key="4">
    <source>
        <dbReference type="Google" id="ProtNLM"/>
    </source>
</evidence>
<accession>A0A836MG79</accession>
<protein>
    <recommendedName>
        <fullName evidence="4">DUF2523 domain-containing protein</fullName>
    </recommendedName>
</protein>
<reference evidence="2 3" key="1">
    <citation type="submission" date="2014-04" db="EMBL/GenBank/DDBJ databases">
        <title>The Genome Sequence of Acinetobacter baumanii BIDMC 57.</title>
        <authorList>
            <consortium name="The Broad Institute Genomics Platform"/>
            <consortium name="The Broad Institute Genome Sequencing Center for Infectious Disease"/>
            <person name="Murphy C."/>
            <person name="Cosimi L."/>
            <person name="Cerqueira G."/>
            <person name="Feldgarden M."/>
            <person name="Earl A."/>
            <person name="Spencer M.D."/>
            <person name="Fodor A."/>
            <person name="Sautter R.L."/>
            <person name="Hung D."/>
            <person name="Onderdonk A.B."/>
            <person name="Ernst C."/>
            <person name="Delaney M."/>
            <person name="DuBois A."/>
            <person name="Young S.K."/>
            <person name="Zeng Q."/>
            <person name="Gargeya S."/>
            <person name="Abouelleil A."/>
            <person name="Alvarado L."/>
            <person name="Chapman S.B."/>
            <person name="Gainer-Dewar J."/>
            <person name="Goldberg J."/>
            <person name="Griggs A."/>
            <person name="Gujja S."/>
            <person name="Hansen M."/>
            <person name="Howarth C."/>
            <person name="Imamovic A."/>
            <person name="Larimer J."/>
            <person name="Pearson M."/>
            <person name="Poon T.W."/>
            <person name="Priest M."/>
            <person name="Roberts A."/>
            <person name="Saif S."/>
            <person name="Shea T."/>
            <person name="Sykes S."/>
            <person name="Wortman J."/>
            <person name="Nusbaum C."/>
            <person name="Birren B."/>
        </authorList>
    </citation>
    <scope>NUCLEOTIDE SEQUENCE [LARGE SCALE GENOMIC DNA]</scope>
    <source>
        <strain evidence="2 3">BIDMC 57</strain>
    </source>
</reference>
<dbReference type="InterPro" id="IPR019670">
    <property type="entry name" value="DUF2523"/>
</dbReference>
<dbReference type="EMBL" id="JMUI01000023">
    <property type="protein sequence ID" value="KDM51468.1"/>
    <property type="molecule type" value="Genomic_DNA"/>
</dbReference>
<dbReference type="AlphaFoldDB" id="A0A836MG79"/>
<keyword evidence="1" id="KW-0472">Membrane</keyword>
<sequence length="93" mass="10142">MLKFLAILGEWLLKNSVQKVIAGAGLSVVSYVGILVAVRAAFNSMIGDLNSIPSMLLQMMGICRIDHFISSFVSVALFLLTLNSGKLMIRKKQ</sequence>
<gene>
    <name evidence="2" type="ORF">AE32_03960</name>
</gene>
<organism evidence="2 3">
    <name type="scientific">Acinetobacter nosocomialis</name>
    <dbReference type="NCBI Taxonomy" id="106654"/>
    <lineage>
        <taxon>Bacteria</taxon>
        <taxon>Pseudomonadati</taxon>
        <taxon>Pseudomonadota</taxon>
        <taxon>Gammaproteobacteria</taxon>
        <taxon>Moraxellales</taxon>
        <taxon>Moraxellaceae</taxon>
        <taxon>Acinetobacter</taxon>
        <taxon>Acinetobacter calcoaceticus/baumannii complex</taxon>
    </lineage>
</organism>
<dbReference type="Pfam" id="PF10734">
    <property type="entry name" value="DUF2523"/>
    <property type="match status" value="1"/>
</dbReference>
<keyword evidence="1" id="KW-1133">Transmembrane helix</keyword>
<proteinExistence type="predicted"/>
<comment type="caution">
    <text evidence="2">The sequence shown here is derived from an EMBL/GenBank/DDBJ whole genome shotgun (WGS) entry which is preliminary data.</text>
</comment>
<evidence type="ECO:0000256" key="1">
    <source>
        <dbReference type="SAM" id="Phobius"/>
    </source>
</evidence>
<feature type="transmembrane region" description="Helical" evidence="1">
    <location>
        <begin position="20"/>
        <end position="42"/>
    </location>
</feature>
<evidence type="ECO:0000313" key="2">
    <source>
        <dbReference type="EMBL" id="KDM51468.1"/>
    </source>
</evidence>
<dbReference type="RefSeq" id="WP_031953744.1">
    <property type="nucleotide sequence ID" value="NZ_BBTV01000086.1"/>
</dbReference>
<feature type="transmembrane region" description="Helical" evidence="1">
    <location>
        <begin position="62"/>
        <end position="82"/>
    </location>
</feature>
<evidence type="ECO:0000313" key="3">
    <source>
        <dbReference type="Proteomes" id="UP000027208"/>
    </source>
</evidence>
<name>A0A836MG79_ACINO</name>
<dbReference type="Proteomes" id="UP000027208">
    <property type="component" value="Unassembled WGS sequence"/>
</dbReference>